<dbReference type="RefSeq" id="WP_136947906.1">
    <property type="nucleotide sequence ID" value="NZ_SWFM01000004.1"/>
</dbReference>
<accession>A0A4U1MFR5</accession>
<evidence type="ECO:0008006" key="3">
    <source>
        <dbReference type="Google" id="ProtNLM"/>
    </source>
</evidence>
<dbReference type="AlphaFoldDB" id="A0A4U1MFR5"/>
<gene>
    <name evidence="1" type="ORF">FBF83_14640</name>
</gene>
<dbReference type="Proteomes" id="UP000310541">
    <property type="component" value="Unassembled WGS sequence"/>
</dbReference>
<dbReference type="EMBL" id="SWFM01000004">
    <property type="protein sequence ID" value="TKD69235.1"/>
    <property type="molecule type" value="Genomic_DNA"/>
</dbReference>
<evidence type="ECO:0000313" key="2">
    <source>
        <dbReference type="Proteomes" id="UP000310541"/>
    </source>
</evidence>
<dbReference type="Gene3D" id="3.40.50.20">
    <property type="match status" value="1"/>
</dbReference>
<protein>
    <recommendedName>
        <fullName evidence="3">RCK N-terminal domain-containing protein</fullName>
    </recommendedName>
</protein>
<proteinExistence type="predicted"/>
<reference evidence="1 2" key="1">
    <citation type="submission" date="2019-04" db="EMBL/GenBank/DDBJ databases">
        <title>Genome sequence of Bacillus hwajinpoensis strain Y2.</title>
        <authorList>
            <person name="Fair J.L."/>
            <person name="Maclea K.S."/>
        </authorList>
    </citation>
    <scope>NUCLEOTIDE SEQUENCE [LARGE SCALE GENOMIC DNA]</scope>
    <source>
        <strain evidence="1 2">Y2</strain>
    </source>
</reference>
<evidence type="ECO:0000313" key="1">
    <source>
        <dbReference type="EMBL" id="TKD69235.1"/>
    </source>
</evidence>
<comment type="caution">
    <text evidence="1">The sequence shown here is derived from an EMBL/GenBank/DDBJ whole genome shotgun (WGS) entry which is preliminary data.</text>
</comment>
<name>A0A4U1MFR5_9BACL</name>
<sequence length="146" mass="16947">MIEEQTKLILVTPWLRFVKKAKKYNTKICTIWNKEPKGLKILPEIAKISDNLIITDNKSDLKNLIKDYSGLETNDYIVHMGNEDTMEETYEVAELLGLQVNSTNTIKKINNKLEMRQLLDKIGLSSVFFKYIKKMRILIIANLLSQ</sequence>
<organism evidence="1 2">
    <name type="scientific">Guptibacillus hwajinpoensis</name>
    <dbReference type="NCBI Taxonomy" id="208199"/>
    <lineage>
        <taxon>Bacteria</taxon>
        <taxon>Bacillati</taxon>
        <taxon>Bacillota</taxon>
        <taxon>Bacilli</taxon>
        <taxon>Bacillales</taxon>
        <taxon>Guptibacillaceae</taxon>
        <taxon>Guptibacillus</taxon>
    </lineage>
</organism>